<dbReference type="Proteomes" id="UP001190700">
    <property type="component" value="Unassembled WGS sequence"/>
</dbReference>
<evidence type="ECO:0000259" key="1">
    <source>
        <dbReference type="Pfam" id="PF03109"/>
    </source>
</evidence>
<reference evidence="2 3" key="1">
    <citation type="journal article" date="2015" name="Genome Biol. Evol.">
        <title>Comparative Genomics of a Bacterivorous Green Alga Reveals Evolutionary Causalities and Consequences of Phago-Mixotrophic Mode of Nutrition.</title>
        <authorList>
            <person name="Burns J.A."/>
            <person name="Paasch A."/>
            <person name="Narechania A."/>
            <person name="Kim E."/>
        </authorList>
    </citation>
    <scope>NUCLEOTIDE SEQUENCE [LARGE SCALE GENOMIC DNA]</scope>
    <source>
        <strain evidence="2 3">PLY_AMNH</strain>
    </source>
</reference>
<dbReference type="CDD" id="cd05121">
    <property type="entry name" value="ABC1_ADCK3-like"/>
    <property type="match status" value="1"/>
</dbReference>
<dbReference type="PANTHER" id="PTHR43173:SF19">
    <property type="entry name" value="AARF DOMAIN-CONTAINING PROTEIN KINASE 1"/>
    <property type="match status" value="1"/>
</dbReference>
<feature type="non-terminal residue" evidence="2">
    <location>
        <position position="544"/>
    </location>
</feature>
<sequence length="544" mass="60986">MSSFQGSRSDSTRDADAAFAGDFTFDSIVLSVKGAARHVKFMYYFAPLLTEYYGASMRITSAGASLLEETGNEDDADAERHRLWDLKHEEMAPHIANLYRQMGGMHCKAAQYFATQGILLPKPMVDAFHTTFEDMPERAWEEIEKEIMDSLKNVQKVTSHKGTWAYFRSLQRKPLAAASIGQTHRAKLWTDVDVVVKVLYADSQETLKQDLQDARQAAMLADSLLELGLKGTINRIMDEMDENFPNETNFKNELAYMDRAAGIFLQRGINIKMAEPYRPFCGERVLTSSFMTGTTFSKFQGRVLPLEQRRAAHAALLQVIDGVGQMMLHTGFFHADTHPGNVMLMDDGSPGLIDFGQCAELTTEQRLFLCRLILLMNTRSVALVGEAVSKGGFTFNTNNRDMQVALMYMFFDSSHKLPEAIPKDLVQLLRHYIAHDVTKLPILTDIPKEVVFFGRVIGSFRKCLETIEVDESVISLWSKHARQALLEQRGATSPWTTGPMPRNSSACLTPDLDLSLESPDVQTELLLALPATAEGCAILERMLR</sequence>
<feature type="domain" description="ABC1 atypical kinase-like" evidence="1">
    <location>
        <begin position="149"/>
        <end position="378"/>
    </location>
</feature>
<keyword evidence="3" id="KW-1185">Reference proteome</keyword>
<comment type="caution">
    <text evidence="2">The sequence shown here is derived from an EMBL/GenBank/DDBJ whole genome shotgun (WGS) entry which is preliminary data.</text>
</comment>
<dbReference type="Gene3D" id="1.10.510.10">
    <property type="entry name" value="Transferase(Phosphotransferase) domain 1"/>
    <property type="match status" value="1"/>
</dbReference>
<dbReference type="InterPro" id="IPR051130">
    <property type="entry name" value="Mito_struct-func_regulator"/>
</dbReference>
<dbReference type="AlphaFoldDB" id="A0AAE0BLL6"/>
<evidence type="ECO:0000313" key="3">
    <source>
        <dbReference type="Proteomes" id="UP001190700"/>
    </source>
</evidence>
<name>A0AAE0BLL6_9CHLO</name>
<evidence type="ECO:0000313" key="2">
    <source>
        <dbReference type="EMBL" id="KAK3237912.1"/>
    </source>
</evidence>
<dbReference type="PANTHER" id="PTHR43173">
    <property type="entry name" value="ABC1 FAMILY PROTEIN"/>
    <property type="match status" value="1"/>
</dbReference>
<dbReference type="Pfam" id="PF03109">
    <property type="entry name" value="ABC1"/>
    <property type="match status" value="1"/>
</dbReference>
<dbReference type="EMBL" id="LGRX02034399">
    <property type="protein sequence ID" value="KAK3237912.1"/>
    <property type="molecule type" value="Genomic_DNA"/>
</dbReference>
<gene>
    <name evidence="2" type="ORF">CYMTET_52043</name>
</gene>
<dbReference type="InterPro" id="IPR004147">
    <property type="entry name" value="ABC1_dom"/>
</dbReference>
<dbReference type="InterPro" id="IPR011009">
    <property type="entry name" value="Kinase-like_dom_sf"/>
</dbReference>
<dbReference type="SUPFAM" id="SSF56112">
    <property type="entry name" value="Protein kinase-like (PK-like)"/>
    <property type="match status" value="1"/>
</dbReference>
<proteinExistence type="predicted"/>
<protein>
    <recommendedName>
        <fullName evidence="1">ABC1 atypical kinase-like domain-containing protein</fullName>
    </recommendedName>
</protein>
<accession>A0AAE0BLL6</accession>
<organism evidence="2 3">
    <name type="scientific">Cymbomonas tetramitiformis</name>
    <dbReference type="NCBI Taxonomy" id="36881"/>
    <lineage>
        <taxon>Eukaryota</taxon>
        <taxon>Viridiplantae</taxon>
        <taxon>Chlorophyta</taxon>
        <taxon>Pyramimonadophyceae</taxon>
        <taxon>Pyramimonadales</taxon>
        <taxon>Pyramimonadaceae</taxon>
        <taxon>Cymbomonas</taxon>
    </lineage>
</organism>